<dbReference type="InterPro" id="IPR023780">
    <property type="entry name" value="Chromo_domain"/>
</dbReference>
<evidence type="ECO:0000256" key="1">
    <source>
        <dbReference type="ARBA" id="ARBA00004123"/>
    </source>
</evidence>
<reference evidence="5" key="1">
    <citation type="submission" date="2021-03" db="EMBL/GenBank/DDBJ databases">
        <title>Draft genome sequence of rust myrtle Austropuccinia psidii MF-1, a brazilian biotype.</title>
        <authorList>
            <person name="Quecine M.C."/>
            <person name="Pachon D.M.R."/>
            <person name="Bonatelli M.L."/>
            <person name="Correr F.H."/>
            <person name="Franceschini L.M."/>
            <person name="Leite T.F."/>
            <person name="Margarido G.R.A."/>
            <person name="Almeida C.A."/>
            <person name="Ferrarezi J.A."/>
            <person name="Labate C.A."/>
        </authorList>
    </citation>
    <scope>NUCLEOTIDE SEQUENCE</scope>
    <source>
        <strain evidence="5">MF-1</strain>
    </source>
</reference>
<dbReference type="PANTHER" id="PTHR22812">
    <property type="entry name" value="CHROMOBOX PROTEIN"/>
    <property type="match status" value="1"/>
</dbReference>
<feature type="compositionally biased region" description="Polar residues" evidence="3">
    <location>
        <begin position="55"/>
        <end position="64"/>
    </location>
</feature>
<feature type="domain" description="Chromo" evidence="4">
    <location>
        <begin position="21"/>
        <end position="82"/>
    </location>
</feature>
<dbReference type="Pfam" id="PF00385">
    <property type="entry name" value="Chromo"/>
    <property type="match status" value="1"/>
</dbReference>
<dbReference type="EMBL" id="AVOT02009459">
    <property type="protein sequence ID" value="MBW0488141.1"/>
    <property type="molecule type" value="Genomic_DNA"/>
</dbReference>
<dbReference type="InterPro" id="IPR016197">
    <property type="entry name" value="Chromo-like_dom_sf"/>
</dbReference>
<evidence type="ECO:0000313" key="6">
    <source>
        <dbReference type="Proteomes" id="UP000765509"/>
    </source>
</evidence>
<keyword evidence="6" id="KW-1185">Reference proteome</keyword>
<dbReference type="InterPro" id="IPR000953">
    <property type="entry name" value="Chromo/chromo_shadow_dom"/>
</dbReference>
<dbReference type="GO" id="GO:0005634">
    <property type="term" value="C:nucleus"/>
    <property type="evidence" value="ECO:0007669"/>
    <property type="project" value="UniProtKB-SubCell"/>
</dbReference>
<protein>
    <recommendedName>
        <fullName evidence="4">Chromo domain-containing protein</fullName>
    </recommendedName>
</protein>
<dbReference type="CDD" id="cd00024">
    <property type="entry name" value="CD_CSD"/>
    <property type="match status" value="1"/>
</dbReference>
<evidence type="ECO:0000313" key="5">
    <source>
        <dbReference type="EMBL" id="MBW0488141.1"/>
    </source>
</evidence>
<dbReference type="AlphaFoldDB" id="A0A9Q3H1U6"/>
<organism evidence="5 6">
    <name type="scientific">Austropuccinia psidii MF-1</name>
    <dbReference type="NCBI Taxonomy" id="1389203"/>
    <lineage>
        <taxon>Eukaryota</taxon>
        <taxon>Fungi</taxon>
        <taxon>Dikarya</taxon>
        <taxon>Basidiomycota</taxon>
        <taxon>Pucciniomycotina</taxon>
        <taxon>Pucciniomycetes</taxon>
        <taxon>Pucciniales</taxon>
        <taxon>Sphaerophragmiaceae</taxon>
        <taxon>Austropuccinia</taxon>
    </lineage>
</organism>
<dbReference type="Proteomes" id="UP000765509">
    <property type="component" value="Unassembled WGS sequence"/>
</dbReference>
<name>A0A9Q3H1U6_9BASI</name>
<sequence>MHITSSFLNNGTVLVEEKEEWEVAQVLDSKLRRGKLWHLVEWNRFSEDPEKTTWEPASNLTNSPDLAEDFHSFYPNKPGPNTSGV</sequence>
<dbReference type="GO" id="GO:0006338">
    <property type="term" value="P:chromatin remodeling"/>
    <property type="evidence" value="ECO:0007669"/>
    <property type="project" value="UniProtKB-ARBA"/>
</dbReference>
<evidence type="ECO:0000256" key="2">
    <source>
        <dbReference type="ARBA" id="ARBA00023242"/>
    </source>
</evidence>
<feature type="region of interest" description="Disordered" evidence="3">
    <location>
        <begin position="48"/>
        <end position="85"/>
    </location>
</feature>
<dbReference type="OrthoDB" id="3364639at2759"/>
<dbReference type="Gene3D" id="2.40.50.40">
    <property type="match status" value="1"/>
</dbReference>
<comment type="caution">
    <text evidence="5">The sequence shown here is derived from an EMBL/GenBank/DDBJ whole genome shotgun (WGS) entry which is preliminary data.</text>
</comment>
<dbReference type="SUPFAM" id="SSF54160">
    <property type="entry name" value="Chromo domain-like"/>
    <property type="match status" value="1"/>
</dbReference>
<dbReference type="InterPro" id="IPR051219">
    <property type="entry name" value="Heterochromatin_chromo-domain"/>
</dbReference>
<proteinExistence type="predicted"/>
<keyword evidence="2" id="KW-0539">Nucleus</keyword>
<dbReference type="PROSITE" id="PS50013">
    <property type="entry name" value="CHROMO_2"/>
    <property type="match status" value="1"/>
</dbReference>
<evidence type="ECO:0000256" key="3">
    <source>
        <dbReference type="SAM" id="MobiDB-lite"/>
    </source>
</evidence>
<comment type="subcellular location">
    <subcellularLocation>
        <location evidence="1">Nucleus</location>
    </subcellularLocation>
</comment>
<evidence type="ECO:0000259" key="4">
    <source>
        <dbReference type="PROSITE" id="PS50013"/>
    </source>
</evidence>
<accession>A0A9Q3H1U6</accession>
<gene>
    <name evidence="5" type="ORF">O181_027856</name>
</gene>